<evidence type="ECO:0000313" key="7">
    <source>
        <dbReference type="Proteomes" id="UP001251528"/>
    </source>
</evidence>
<dbReference type="Proteomes" id="UP001251528">
    <property type="component" value="Unassembled WGS sequence"/>
</dbReference>
<dbReference type="PANTHER" id="PTHR31001">
    <property type="entry name" value="UNCHARACTERIZED TRANSCRIPTIONAL REGULATORY PROTEIN"/>
    <property type="match status" value="1"/>
</dbReference>
<evidence type="ECO:0000256" key="3">
    <source>
        <dbReference type="ARBA" id="ARBA00023242"/>
    </source>
</evidence>
<dbReference type="AlphaFoldDB" id="A0AAJ0CYG8"/>
<dbReference type="InterPro" id="IPR007219">
    <property type="entry name" value="XnlR_reg_dom"/>
</dbReference>
<comment type="caution">
    <text evidence="6">The sequence shown here is derived from an EMBL/GenBank/DDBJ whole genome shotgun (WGS) entry which is preliminary data.</text>
</comment>
<evidence type="ECO:0000256" key="4">
    <source>
        <dbReference type="SAM" id="MobiDB-lite"/>
    </source>
</evidence>
<dbReference type="GO" id="GO:0006351">
    <property type="term" value="P:DNA-templated transcription"/>
    <property type="evidence" value="ECO:0007669"/>
    <property type="project" value="InterPro"/>
</dbReference>
<dbReference type="Gene3D" id="4.10.240.10">
    <property type="entry name" value="Zn(2)-C6 fungal-type DNA-binding domain"/>
    <property type="match status" value="1"/>
</dbReference>
<dbReference type="PANTHER" id="PTHR31001:SF87">
    <property type="entry name" value="COL-21"/>
    <property type="match status" value="1"/>
</dbReference>
<dbReference type="CDD" id="cd12148">
    <property type="entry name" value="fungal_TF_MHR"/>
    <property type="match status" value="1"/>
</dbReference>
<feature type="domain" description="Zn(2)-C6 fungal-type" evidence="5">
    <location>
        <begin position="26"/>
        <end position="57"/>
    </location>
</feature>
<keyword evidence="3" id="KW-0539">Nucleus</keyword>
<gene>
    <name evidence="6" type="ORF">QQS21_000786</name>
</gene>
<dbReference type="PROSITE" id="PS50048">
    <property type="entry name" value="ZN2_CY6_FUNGAL_2"/>
    <property type="match status" value="1"/>
</dbReference>
<comment type="subcellular location">
    <subcellularLocation>
        <location evidence="1">Nucleus</location>
    </subcellularLocation>
</comment>
<dbReference type="SUPFAM" id="SSF57701">
    <property type="entry name" value="Zn2/Cys6 DNA-binding domain"/>
    <property type="match status" value="1"/>
</dbReference>
<dbReference type="GO" id="GO:0008270">
    <property type="term" value="F:zinc ion binding"/>
    <property type="evidence" value="ECO:0007669"/>
    <property type="project" value="InterPro"/>
</dbReference>
<dbReference type="PROSITE" id="PS00463">
    <property type="entry name" value="ZN2_CY6_FUNGAL_1"/>
    <property type="match status" value="1"/>
</dbReference>
<organism evidence="6 7">
    <name type="scientific">Conoideocrella luteorostrata</name>
    <dbReference type="NCBI Taxonomy" id="1105319"/>
    <lineage>
        <taxon>Eukaryota</taxon>
        <taxon>Fungi</taxon>
        <taxon>Dikarya</taxon>
        <taxon>Ascomycota</taxon>
        <taxon>Pezizomycotina</taxon>
        <taxon>Sordariomycetes</taxon>
        <taxon>Hypocreomycetidae</taxon>
        <taxon>Hypocreales</taxon>
        <taxon>Clavicipitaceae</taxon>
        <taxon>Conoideocrella</taxon>
    </lineage>
</organism>
<dbReference type="GO" id="GO:0003677">
    <property type="term" value="F:DNA binding"/>
    <property type="evidence" value="ECO:0007669"/>
    <property type="project" value="InterPro"/>
</dbReference>
<proteinExistence type="predicted"/>
<sequence length="712" mass="79966">MASKIPAPGVQAGVQQERKRKRPVVSCIECHSRKQKCDRSQPCSNCSKREKVHLCTYEHPFAKASSDWFLPETNHDLTTASTNFSALSLSPASKAIDEAISEDLGYSKSSTTGTLGMIRKIGGTSNSCELPLNSSSSRPVLENYETASHYRALIRQLPAKRYRDPLVRMFFTDVAWHYDIVDEAVFRDLEKTWSLISYASFPQYQTALPANTRFFPALFFQVLAQGLLFQPLHNESMLDDLKYAPDMSFADLASEYSDIGDQICRTLGKRDMSIVKIQAGLLRTSFLKSTGSVVEAWHTLGSTIKDAEEIGLHRVCSIQEEEVYPFVAYPIEQQWDVSLRRKLWLALHLWDSHMAVVLERPMSTKIQPAVPLTLKYISHGRTTSIYQFDGEDSHTPTPFGIILHGYDAAYKYLQDIHDMESSIVNRDQYDRVERIHSEISVNIQNLPDWARIENTNREYDKAPGYQWLPASREILVTEVNFTLLALHRPHIFAHRSSRNKALQAGLAILESQNRLFNMAEPRQYGVFNFVFTTFDAMALIAALFIAFPEENLEQLVSSTQAIERGLARLESIRLQNKLAATAHATIQELYTKLTKIMVSAIMNYDDQPATSLSALTGPQTCITPAAHDAFSAFVPPTCEAGLADSMPLPLGFSTSVPLQSFHDLVFQQLPSLDGPKHSDNVSPHETVLGSLGGDSRNQNLWGLEENSHNEEP</sequence>
<keyword evidence="2" id="KW-0479">Metal-binding</keyword>
<dbReference type="InterPro" id="IPR036864">
    <property type="entry name" value="Zn2-C6_fun-type_DNA-bd_sf"/>
</dbReference>
<dbReference type="Pfam" id="PF04082">
    <property type="entry name" value="Fungal_trans"/>
    <property type="match status" value="1"/>
</dbReference>
<dbReference type="EMBL" id="JASWJB010000007">
    <property type="protein sequence ID" value="KAK2616352.1"/>
    <property type="molecule type" value="Genomic_DNA"/>
</dbReference>
<evidence type="ECO:0000259" key="5">
    <source>
        <dbReference type="PROSITE" id="PS50048"/>
    </source>
</evidence>
<name>A0AAJ0CYG8_9HYPO</name>
<accession>A0AAJ0CYG8</accession>
<dbReference type="InterPro" id="IPR001138">
    <property type="entry name" value="Zn2Cys6_DnaBD"/>
</dbReference>
<feature type="region of interest" description="Disordered" evidence="4">
    <location>
        <begin position="673"/>
        <end position="712"/>
    </location>
</feature>
<dbReference type="GO" id="GO:0005634">
    <property type="term" value="C:nucleus"/>
    <property type="evidence" value="ECO:0007669"/>
    <property type="project" value="UniProtKB-SubCell"/>
</dbReference>
<evidence type="ECO:0000256" key="2">
    <source>
        <dbReference type="ARBA" id="ARBA00022723"/>
    </source>
</evidence>
<keyword evidence="7" id="KW-1185">Reference proteome</keyword>
<evidence type="ECO:0000313" key="6">
    <source>
        <dbReference type="EMBL" id="KAK2616352.1"/>
    </source>
</evidence>
<dbReference type="CDD" id="cd00067">
    <property type="entry name" value="GAL4"/>
    <property type="match status" value="1"/>
</dbReference>
<protein>
    <recommendedName>
        <fullName evidence="5">Zn(2)-C6 fungal-type domain-containing protein</fullName>
    </recommendedName>
</protein>
<dbReference type="Pfam" id="PF00172">
    <property type="entry name" value="Zn_clus"/>
    <property type="match status" value="1"/>
</dbReference>
<dbReference type="GO" id="GO:0000981">
    <property type="term" value="F:DNA-binding transcription factor activity, RNA polymerase II-specific"/>
    <property type="evidence" value="ECO:0007669"/>
    <property type="project" value="InterPro"/>
</dbReference>
<dbReference type="InterPro" id="IPR050613">
    <property type="entry name" value="Sec_Metabolite_Reg"/>
</dbReference>
<reference evidence="6" key="1">
    <citation type="submission" date="2023-06" db="EMBL/GenBank/DDBJ databases">
        <title>Conoideocrella luteorostrata (Hypocreales: Clavicipitaceae), a potential biocontrol fungus for elongate hemlock scale in United States Christmas tree production areas.</title>
        <authorList>
            <person name="Barrett H."/>
            <person name="Lovett B."/>
            <person name="Macias A.M."/>
            <person name="Stajich J.E."/>
            <person name="Kasson M.T."/>
        </authorList>
    </citation>
    <scope>NUCLEOTIDE SEQUENCE</scope>
    <source>
        <strain evidence="6">ARSEF 14590</strain>
    </source>
</reference>
<evidence type="ECO:0000256" key="1">
    <source>
        <dbReference type="ARBA" id="ARBA00004123"/>
    </source>
</evidence>
<dbReference type="SMART" id="SM00066">
    <property type="entry name" value="GAL4"/>
    <property type="match status" value="1"/>
</dbReference>